<reference evidence="4 5" key="1">
    <citation type="journal article" date="2016" name="Nat. Commun.">
        <title>Ectomycorrhizal ecology is imprinted in the genome of the dominant symbiotic fungus Cenococcum geophilum.</title>
        <authorList>
            <consortium name="DOE Joint Genome Institute"/>
            <person name="Peter M."/>
            <person name="Kohler A."/>
            <person name="Ohm R.A."/>
            <person name="Kuo A."/>
            <person name="Krutzmann J."/>
            <person name="Morin E."/>
            <person name="Arend M."/>
            <person name="Barry K.W."/>
            <person name="Binder M."/>
            <person name="Choi C."/>
            <person name="Clum A."/>
            <person name="Copeland A."/>
            <person name="Grisel N."/>
            <person name="Haridas S."/>
            <person name="Kipfer T."/>
            <person name="LaButti K."/>
            <person name="Lindquist E."/>
            <person name="Lipzen A."/>
            <person name="Maire R."/>
            <person name="Meier B."/>
            <person name="Mihaltcheva S."/>
            <person name="Molinier V."/>
            <person name="Murat C."/>
            <person name="Poggeler S."/>
            <person name="Quandt C.A."/>
            <person name="Sperisen C."/>
            <person name="Tritt A."/>
            <person name="Tisserant E."/>
            <person name="Crous P.W."/>
            <person name="Henrissat B."/>
            <person name="Nehls U."/>
            <person name="Egli S."/>
            <person name="Spatafora J.W."/>
            <person name="Grigoriev I.V."/>
            <person name="Martin F.M."/>
        </authorList>
    </citation>
    <scope>NUCLEOTIDE SEQUENCE [LARGE SCALE GENOMIC DNA]</scope>
    <source>
        <strain evidence="4 5">CBS 207.34</strain>
    </source>
</reference>
<gene>
    <name evidence="4" type="ORF">AOQ84DRAFT_355218</name>
</gene>
<feature type="domain" description="RING-type" evidence="3">
    <location>
        <begin position="361"/>
        <end position="416"/>
    </location>
</feature>
<sequence length="532" mass="58039">MSDPRPTNPWSGPTSPVAATLSASAPTQALPNADTSSNSPDANSLRRLAYGDAFPDFGHAPGFDYEWSDDRAHMPYPPRMPSLPPSQAGVRPPAPPYGYAFGNYPRHSPPGSYSQGPNPFHNVNHSPSPPDTYPGPPPFHPYGYSPYPMHAPMDRSTEPPNAPGLNGGHYYSSPPQPFYPRYHPMVEHIHVTHPPSLMSRPSGTTPNLPRRVSTETPGLVNDQTRPGMSSGAARLTERRTRRANFQAWSQADAASPGGMSASASARRNDEGVSLRGGNSHYRRTYPRPRIDTAASAPSPPETDDSDDEQILNRRSRAPHDRTFGYVGIQGNVVTPGQMLKLREQLKPLLYSEMPEGASPMCDICQKDYSNSKVEPTEEVEIAIQLPCKHIFGEHCINTWFDTCKSQKNKITCPMCRKVLAGGIGGSEGSALAALIDRLQRTPTQSGGVRQFSPEDFEESYALLRAVEFGPAEFAAFHRSRISAASVASAASAAASVPLERYANRDRSLSRPDRQHQRTYPDVLEHQEPGSGP</sequence>
<dbReference type="PANTHER" id="PTHR22765">
    <property type="entry name" value="RING FINGER AND PROTEASE ASSOCIATED DOMAIN-CONTAINING"/>
    <property type="match status" value="1"/>
</dbReference>
<dbReference type="InterPro" id="IPR001841">
    <property type="entry name" value="Znf_RING"/>
</dbReference>
<evidence type="ECO:0000256" key="1">
    <source>
        <dbReference type="PROSITE-ProRule" id="PRU00175"/>
    </source>
</evidence>
<feature type="region of interest" description="Disordered" evidence="2">
    <location>
        <begin position="193"/>
        <end position="310"/>
    </location>
</feature>
<dbReference type="GO" id="GO:0006511">
    <property type="term" value="P:ubiquitin-dependent protein catabolic process"/>
    <property type="evidence" value="ECO:0007669"/>
    <property type="project" value="TreeGrafter"/>
</dbReference>
<dbReference type="GO" id="GO:0008270">
    <property type="term" value="F:zinc ion binding"/>
    <property type="evidence" value="ECO:0007669"/>
    <property type="project" value="UniProtKB-KW"/>
</dbReference>
<name>A0A8E2EXY0_9PEZI</name>
<feature type="compositionally biased region" description="Polar residues" evidence="2">
    <location>
        <begin position="21"/>
        <end position="42"/>
    </location>
</feature>
<dbReference type="InterPro" id="IPR013083">
    <property type="entry name" value="Znf_RING/FYVE/PHD"/>
</dbReference>
<keyword evidence="1" id="KW-0862">Zinc</keyword>
<feature type="compositionally biased region" description="Low complexity" evidence="2">
    <location>
        <begin position="251"/>
        <end position="265"/>
    </location>
</feature>
<protein>
    <recommendedName>
        <fullName evidence="3">RING-type domain-containing protein</fullName>
    </recommendedName>
</protein>
<feature type="compositionally biased region" description="Basic and acidic residues" evidence="2">
    <location>
        <begin position="522"/>
        <end position="532"/>
    </location>
</feature>
<feature type="region of interest" description="Disordered" evidence="2">
    <location>
        <begin position="150"/>
        <end position="169"/>
    </location>
</feature>
<accession>A0A8E2EXY0</accession>
<evidence type="ECO:0000313" key="5">
    <source>
        <dbReference type="Proteomes" id="UP000250140"/>
    </source>
</evidence>
<feature type="region of interest" description="Disordered" evidence="2">
    <location>
        <begin position="69"/>
        <end position="138"/>
    </location>
</feature>
<feature type="compositionally biased region" description="Basic and acidic residues" evidence="2">
    <location>
        <begin position="501"/>
        <end position="515"/>
    </location>
</feature>
<evidence type="ECO:0000256" key="2">
    <source>
        <dbReference type="SAM" id="MobiDB-lite"/>
    </source>
</evidence>
<dbReference type="Pfam" id="PF13639">
    <property type="entry name" value="zf-RING_2"/>
    <property type="match status" value="1"/>
</dbReference>
<dbReference type="InterPro" id="IPR051826">
    <property type="entry name" value="E3_ubiquitin-ligase_domain"/>
</dbReference>
<evidence type="ECO:0000313" key="4">
    <source>
        <dbReference type="EMBL" id="OCL06972.1"/>
    </source>
</evidence>
<dbReference type="Proteomes" id="UP000250140">
    <property type="component" value="Unassembled WGS sequence"/>
</dbReference>
<keyword evidence="5" id="KW-1185">Reference proteome</keyword>
<feature type="compositionally biased region" description="Pro residues" evidence="2">
    <location>
        <begin position="127"/>
        <end position="138"/>
    </location>
</feature>
<feature type="region of interest" description="Disordered" evidence="2">
    <location>
        <begin position="1"/>
        <end position="44"/>
    </location>
</feature>
<proteinExistence type="predicted"/>
<feature type="compositionally biased region" description="Polar residues" evidence="2">
    <location>
        <begin position="111"/>
        <end position="125"/>
    </location>
</feature>
<keyword evidence="1" id="KW-0863">Zinc-finger</keyword>
<dbReference type="PROSITE" id="PS50089">
    <property type="entry name" value="ZF_RING_2"/>
    <property type="match status" value="1"/>
</dbReference>
<dbReference type="AlphaFoldDB" id="A0A8E2EXY0"/>
<dbReference type="Gene3D" id="3.30.40.10">
    <property type="entry name" value="Zinc/RING finger domain, C3HC4 (zinc finger)"/>
    <property type="match status" value="1"/>
</dbReference>
<dbReference type="GO" id="GO:0061630">
    <property type="term" value="F:ubiquitin protein ligase activity"/>
    <property type="evidence" value="ECO:0007669"/>
    <property type="project" value="TreeGrafter"/>
</dbReference>
<evidence type="ECO:0000259" key="3">
    <source>
        <dbReference type="PROSITE" id="PS50089"/>
    </source>
</evidence>
<organism evidence="4 5">
    <name type="scientific">Glonium stellatum</name>
    <dbReference type="NCBI Taxonomy" id="574774"/>
    <lineage>
        <taxon>Eukaryota</taxon>
        <taxon>Fungi</taxon>
        <taxon>Dikarya</taxon>
        <taxon>Ascomycota</taxon>
        <taxon>Pezizomycotina</taxon>
        <taxon>Dothideomycetes</taxon>
        <taxon>Pleosporomycetidae</taxon>
        <taxon>Gloniales</taxon>
        <taxon>Gloniaceae</taxon>
        <taxon>Glonium</taxon>
    </lineage>
</organism>
<dbReference type="OrthoDB" id="8062037at2759"/>
<feature type="region of interest" description="Disordered" evidence="2">
    <location>
        <begin position="500"/>
        <end position="532"/>
    </location>
</feature>
<dbReference type="SUPFAM" id="SSF57850">
    <property type="entry name" value="RING/U-box"/>
    <property type="match status" value="1"/>
</dbReference>
<dbReference type="EMBL" id="KV749947">
    <property type="protein sequence ID" value="OCL06972.1"/>
    <property type="molecule type" value="Genomic_DNA"/>
</dbReference>
<feature type="compositionally biased region" description="Pro residues" evidence="2">
    <location>
        <begin position="75"/>
        <end position="84"/>
    </location>
</feature>
<keyword evidence="1" id="KW-0479">Metal-binding</keyword>